<keyword evidence="2" id="KW-0436">Ligase</keyword>
<dbReference type="Pfam" id="PF01812">
    <property type="entry name" value="5-FTHF_cyc-lig"/>
    <property type="match status" value="2"/>
</dbReference>
<accession>A0A1H6FP27</accession>
<feature type="region of interest" description="Disordered" evidence="1">
    <location>
        <begin position="1"/>
        <end position="48"/>
    </location>
</feature>
<evidence type="ECO:0000256" key="1">
    <source>
        <dbReference type="SAM" id="MobiDB-lite"/>
    </source>
</evidence>
<dbReference type="InterPro" id="IPR037171">
    <property type="entry name" value="NagB/RpiA_transferase-like"/>
</dbReference>
<feature type="compositionally biased region" description="Acidic residues" evidence="1">
    <location>
        <begin position="14"/>
        <end position="33"/>
    </location>
</feature>
<dbReference type="InterPro" id="IPR024185">
    <property type="entry name" value="FTHF_cligase-like_sf"/>
</dbReference>
<dbReference type="GO" id="GO:0016874">
    <property type="term" value="F:ligase activity"/>
    <property type="evidence" value="ECO:0007669"/>
    <property type="project" value="UniProtKB-KW"/>
</dbReference>
<dbReference type="InterPro" id="IPR002698">
    <property type="entry name" value="FTHF_cligase"/>
</dbReference>
<dbReference type="PANTHER" id="PTHR13017">
    <property type="entry name" value="5-FORMYLTETRAHYDROFOLATE CYCLO-LIGASE-RELATED"/>
    <property type="match status" value="1"/>
</dbReference>
<dbReference type="AlphaFoldDB" id="A0A1H6FP27"/>
<sequence length="294" mass="31994">MDETDLNTDKTEATTDETEPTTDETEATMDDTETPSTEPVEPSDKESIRERVWDDLEESGTARFPFPPHGRIPNFDGADEAAERLAEQQAWRDASTIKANPDAPQLPVRRRALKAGKTVYMAVPRLADERCFLKLDPDELEDYDAATTVSGSSEHGEQVGPEAVPEIDLIVSGSVAVSVDRNAAETASSASHESVEGGRIGKGEGYSDLEFALLAEFDLVDETTTVATTVHERQLVDDAVSLGDHDVSMDLIVTPERTIRPDGAEQPSGIDWDLLSAQRLEEIPVLERLSDAGD</sequence>
<evidence type="ECO:0000313" key="3">
    <source>
        <dbReference type="Proteomes" id="UP000199112"/>
    </source>
</evidence>
<dbReference type="Proteomes" id="UP000199112">
    <property type="component" value="Unassembled WGS sequence"/>
</dbReference>
<dbReference type="SUPFAM" id="SSF100950">
    <property type="entry name" value="NagB/RpiA/CoA transferase-like"/>
    <property type="match status" value="1"/>
</dbReference>
<reference evidence="3" key="1">
    <citation type="submission" date="2016-10" db="EMBL/GenBank/DDBJ databases">
        <authorList>
            <person name="Varghese N."/>
            <person name="Submissions S."/>
        </authorList>
    </citation>
    <scope>NUCLEOTIDE SEQUENCE [LARGE SCALE GENOMIC DNA]</scope>
    <source>
        <strain evidence="3">CGMCC 1.8981</strain>
    </source>
</reference>
<gene>
    <name evidence="2" type="ORF">SAMN04487967_0896</name>
</gene>
<name>A0A1H6FP27_9EURY</name>
<dbReference type="Gene3D" id="3.40.50.10420">
    <property type="entry name" value="NagB/RpiA/CoA transferase-like"/>
    <property type="match status" value="1"/>
</dbReference>
<dbReference type="GO" id="GO:0005737">
    <property type="term" value="C:cytoplasm"/>
    <property type="evidence" value="ECO:0007669"/>
    <property type="project" value="TreeGrafter"/>
</dbReference>
<keyword evidence="3" id="KW-1185">Reference proteome</keyword>
<protein>
    <submittedName>
        <fullName evidence="2">5-formyltetrahydrofolate cyclo-ligase</fullName>
    </submittedName>
</protein>
<evidence type="ECO:0000313" key="2">
    <source>
        <dbReference type="EMBL" id="SEH12636.1"/>
    </source>
</evidence>
<dbReference type="EMBL" id="FNWL01000001">
    <property type="protein sequence ID" value="SEH12636.1"/>
    <property type="molecule type" value="Genomic_DNA"/>
</dbReference>
<proteinExistence type="predicted"/>
<dbReference type="PANTHER" id="PTHR13017:SF0">
    <property type="entry name" value="METHENYLTETRAHYDROFOLATE SYNTHASE DOMAIN-CONTAINING PROTEIN"/>
    <property type="match status" value="1"/>
</dbReference>
<organism evidence="2 3">
    <name type="scientific">Natronorubrum sediminis</name>
    <dbReference type="NCBI Taxonomy" id="640943"/>
    <lineage>
        <taxon>Archaea</taxon>
        <taxon>Methanobacteriati</taxon>
        <taxon>Methanobacteriota</taxon>
        <taxon>Stenosarchaea group</taxon>
        <taxon>Halobacteria</taxon>
        <taxon>Halobacteriales</taxon>
        <taxon>Natrialbaceae</taxon>
        <taxon>Natronorubrum</taxon>
    </lineage>
</organism>